<dbReference type="Pfam" id="PF08150">
    <property type="entry name" value="FerB"/>
    <property type="match status" value="1"/>
</dbReference>
<dbReference type="GO" id="GO:0046872">
    <property type="term" value="F:metal ion binding"/>
    <property type="evidence" value="ECO:0007669"/>
    <property type="project" value="UniProtKB-KW"/>
</dbReference>
<dbReference type="CDD" id="cd04037">
    <property type="entry name" value="C2E_Ferlin"/>
    <property type="match status" value="1"/>
</dbReference>
<feature type="domain" description="C2" evidence="9">
    <location>
        <begin position="2179"/>
        <end position="2326"/>
    </location>
</feature>
<dbReference type="GO" id="GO:0016020">
    <property type="term" value="C:membrane"/>
    <property type="evidence" value="ECO:0007669"/>
    <property type="project" value="UniProtKB-SubCell"/>
</dbReference>
<feature type="domain" description="C2" evidence="9">
    <location>
        <begin position="1939"/>
        <end position="2055"/>
    </location>
</feature>
<feature type="domain" description="C2" evidence="9">
    <location>
        <begin position="925"/>
        <end position="1054"/>
    </location>
</feature>
<keyword evidence="5" id="KW-0106">Calcium</keyword>
<evidence type="ECO:0000256" key="6">
    <source>
        <dbReference type="ARBA" id="ARBA00022989"/>
    </source>
</evidence>
<dbReference type="SMART" id="SM00239">
    <property type="entry name" value="C2"/>
    <property type="match status" value="7"/>
</dbReference>
<reference evidence="11" key="1">
    <citation type="submission" date="2025-08" db="UniProtKB">
        <authorList>
            <consortium name="RefSeq"/>
        </authorList>
    </citation>
    <scope>IDENTIFICATION</scope>
    <source>
        <tissue evidence="11">Gonads</tissue>
    </source>
</reference>
<dbReference type="InterPro" id="IPR012968">
    <property type="entry name" value="FerIin_dom"/>
</dbReference>
<dbReference type="CDD" id="cd08374">
    <property type="entry name" value="C2F_Ferlin"/>
    <property type="match status" value="1"/>
</dbReference>
<dbReference type="InterPro" id="IPR037721">
    <property type="entry name" value="Ferlin"/>
</dbReference>
<dbReference type="GeneID" id="106180923"/>
<dbReference type="PANTHER" id="PTHR12546:SF60">
    <property type="entry name" value="MISFIRE, ISOFORM F"/>
    <property type="match status" value="1"/>
</dbReference>
<dbReference type="Gene3D" id="2.60.40.150">
    <property type="entry name" value="C2 domain"/>
    <property type="match status" value="7"/>
</dbReference>
<dbReference type="InterPro" id="IPR035892">
    <property type="entry name" value="C2_domain_sf"/>
</dbReference>
<evidence type="ECO:0000256" key="7">
    <source>
        <dbReference type="ARBA" id="ARBA00023136"/>
    </source>
</evidence>
<sequence>MALIINLKSLDNLPGKADRFIKVKFRGTSQSSGIIHNCKDCAIFNQTFSWPVARGLENEDLVSLELYNFNKYKSNKLVGKFEMYLQELAATGNLILADYILDPNNTVTGSIIRLELQYHSPDGTVGNWAIDEVSVTESFMTEQDTDSGGRKKNDGTSFFGSAQQLFDTDILGAWTSEVESDDEATGEVAVGTKNKLKVKPIIDDLCLKEHNFQVNITIHEARELPGLDTNPMVIIEVGTQRKFTSVRKSTNCPHFGEFFAFDFKLPKEAFMDQVISLMVVSSHLLSNAGKIIHSGLLSQAGQAGQFVGNMLNMGSIVGGYKIDVRTVYDNTDHQFCQRWAQLIDPKDINGGLKGFLKVDITVLSKGEGTQYGKDTKREGMSEEELLSKKSDTENIQQNLLLPRGIPEVRHRASYQVRIYKAEDLPRMKSGLMANVKKAMTGDDRPSVSPYVQVSFAGQTGRTSADKSTYDPAWNEQVVFTDLFPPLCQRIKVQLRDDDMVLDSVIGTHYVNMNHISSRGAKGFMHTFGPCWVNLYGSPRGYMLTDSHDYLNDGIGEGVAYRGRLLIAVKVEILGNSESSPLQVTREATMPISENAAGVKMEYFLWGTILEATMIDKKFADKFVSFELSMGNYGNSIDGKHFYRHTSLDEHAQEEPQQETEEMVLNQTPPMKPHSRGKNYYHIPFHEKKPCLYAKTRFEDQRQRLQRTNVLNAMVESLEDELKEVQHLLDHEEPGGKRMRRALSHFANSCSQFCNSIHGQAARATSGKTKLDKERLKMLERKISKFGTEARQLKAGIKSVEDTEKVLEAMKKSKQMLKKVKDISEEPQHSIPDVFIWMIVDKKRIAYCRIDSKTILHSTAEEEMGRYCGKVHTRFLRLPGKKAMGSSGWTIQAKLEVYLWLGSMKNIKAALSGLHSGYNSSPELKHFGEKTHALPTQIVYAEKSHFQLRAHVYGARGLVGSDESGLSDPFAHVVCGDGFATTQVIPTTLTPLWDETLVLEKLCIYGDIEEVAREPPLVLIEVFDEDRVGSAEFLGRTLAKPKVKVEDEGYIEPKFPALLDWYDIYRGPMQCGEILASFELFQINEDDKDFDDLPKLGEKVVVKKNVKKKPKGKDKSQAVVEDIVIHRVPKEIRPTLSKYRIEVLFWGLRELKRLMLLSVDKPRLDIEIGKTIISSDVIMEASKNPNFPNMVKYDEVMLPDNDHYCPPITIRCVDCRSFGRFELVGIHVISAIHKYRIKADQQTDCSKDTVSLVSVPNGTVTNGSVVGVPEVDFVTPGKLHGEKNGLTAGKDRRKSKGSIMAVDEVAIEIDEKAPLLPNKTELPGKKAMGSSGWTIQAKLEVYLWLGSMKNIKAALSGLHSGYNSSPELKHFGEKTHALPTQIVYAEKSHFQLRAHVYGARGLVGSDESGLSDPFAHVVCGDGFATTQVIPTTLTPLWDETLVLEKLCIYGDIEEVAREPPLVLIEVFDEDRVGSAEFLGRTLAKPKVKVEDEGYIEPKFPALLDWYDIYRGPMQCGEILASFELFQINEDDKDFDDLPKLGEKVVVKKNVKKKPKGKDKSQAVVEDIVIHRVPKEIRPSLSKYRIEVLFWGLRELKRLMLLSVDKPRVDIEIGKTIISSDVIMEASKNPNFPNMVKYDEVMLPDNDHYCPPITIRCVDCRSFGRFELVGIHVISAIHKYRIKADQQTDYSKDTVSLVSVPNGTVTNGSVVGVPEVDFVTPGKLHGEKNGLTVGKDRRKSKGSILAVDEVAIEIDEKAPLLPNKTEALTEEEEEALDWWTRFHASWETFEKLESERKEQERKELGLDKEDEMGFGKIEIPKGIIAKLSVRKKSTSSKINKIKGATNQAFDDLDDFFDEPEDDKANIPQFTVYNGKLEDQPEFEKFQDLLHSFTLKRGKKTDDEEDDDHRIAGIFKGCFRIYKLDKEEEALRSLGLKSLHPKLGTFQGVPKNDMIGAWVRVYVIQATDLHPADVNGKADPYVVLKLGKTVIDDKEQKINCTLNPVFGKCYSFDAEFPLSTVLTIQIYDWDQVGMDDLIGQTQIDLEDRFYSKHRGTCGLARTYESHGFNQWRDTQKPSQILQGLCQTAGIEQPVYDKVRGSVKIAGRTYNAPTDIMDEGGVVSKTEEHMALEVLNHWQDIQPTGCYLMPEHVEIRQLELPDKKGIEQGKLHMWIDMFPMSLPPPAPHVDITPRKPKSYELRVIVWNTDEVVLEDTAALTGEKMSDIYVRGWLTGPEDSQSTDVHYRSLTGEGNFNWRFVFPFDYMIADEKIVVKKKEFLWDNAETEVKLPARLELQVWDADLVSRDDCLGQLTLDLNRIPMGSKQAKALDENVMMDIMKGKRRTVSLLKQTKMRGWWPFTVKAAENEEQEFEMTGKAELEIQLLTAEEAEKSPAGLGREEPDGLPPPNRPDTSFIWFLNPWKSLKYILWANFKYKILKFFIFMLITAFIAFFIYAAPGYTAKKMLGA</sequence>
<feature type="domain" description="C2" evidence="9">
    <location>
        <begin position="192"/>
        <end position="320"/>
    </location>
</feature>
<dbReference type="PROSITE" id="PS50004">
    <property type="entry name" value="C2"/>
    <property type="match status" value="7"/>
</dbReference>
<dbReference type="Pfam" id="PF00168">
    <property type="entry name" value="C2"/>
    <property type="match status" value="7"/>
</dbReference>
<dbReference type="InterPro" id="IPR037722">
    <property type="entry name" value="C2C_Ferlin"/>
</dbReference>
<dbReference type="CDD" id="cd08373">
    <property type="entry name" value="C2A_Ferlin"/>
    <property type="match status" value="1"/>
</dbReference>
<keyword evidence="2 8" id="KW-0812">Transmembrane</keyword>
<dbReference type="OrthoDB" id="10059618at2759"/>
<dbReference type="FunCoup" id="A0A1S3KE78">
    <property type="interactions" value="53"/>
</dbReference>
<dbReference type="InterPro" id="IPR000008">
    <property type="entry name" value="C2_dom"/>
</dbReference>
<gene>
    <name evidence="11" type="primary">LOC106180923</name>
</gene>
<evidence type="ECO:0000313" key="10">
    <source>
        <dbReference type="Proteomes" id="UP000085678"/>
    </source>
</evidence>
<organism evidence="10 11">
    <name type="scientific">Lingula anatina</name>
    <name type="common">Brachiopod</name>
    <name type="synonym">Lingula unguis</name>
    <dbReference type="NCBI Taxonomy" id="7574"/>
    <lineage>
        <taxon>Eukaryota</taxon>
        <taxon>Metazoa</taxon>
        <taxon>Spiralia</taxon>
        <taxon>Lophotrochozoa</taxon>
        <taxon>Brachiopoda</taxon>
        <taxon>Linguliformea</taxon>
        <taxon>Lingulata</taxon>
        <taxon>Lingulida</taxon>
        <taxon>Linguloidea</taxon>
        <taxon>Lingulidae</taxon>
        <taxon>Lingula</taxon>
    </lineage>
</organism>
<dbReference type="SMART" id="SM01201">
    <property type="entry name" value="FerB"/>
    <property type="match status" value="1"/>
</dbReference>
<evidence type="ECO:0000256" key="8">
    <source>
        <dbReference type="SAM" id="Phobius"/>
    </source>
</evidence>
<dbReference type="SMART" id="SM01202">
    <property type="entry name" value="FerI"/>
    <property type="match status" value="1"/>
</dbReference>
<proteinExistence type="predicted"/>
<feature type="domain" description="C2" evidence="9">
    <location>
        <begin position="1369"/>
        <end position="1498"/>
    </location>
</feature>
<dbReference type="InterPro" id="IPR032362">
    <property type="entry name" value="Ferlin_C"/>
</dbReference>
<dbReference type="Pfam" id="PF16165">
    <property type="entry name" value="Ferlin_C"/>
    <property type="match status" value="1"/>
</dbReference>
<dbReference type="InterPro" id="IPR012561">
    <property type="entry name" value="Ferlin_B-domain"/>
</dbReference>
<dbReference type="InterPro" id="IPR037725">
    <property type="entry name" value="C2F_Ferlin"/>
</dbReference>
<dbReference type="InterPro" id="IPR037724">
    <property type="entry name" value="C2E_Ferlin"/>
</dbReference>
<dbReference type="InterPro" id="IPR037723">
    <property type="entry name" value="C2D_Ferlin"/>
</dbReference>
<dbReference type="KEGG" id="lak:106180923"/>
<accession>A0A1S3KE78</accession>
<feature type="domain" description="C2" evidence="9">
    <location>
        <begin position="1"/>
        <end position="98"/>
    </location>
</feature>
<evidence type="ECO:0000256" key="4">
    <source>
        <dbReference type="ARBA" id="ARBA00022737"/>
    </source>
</evidence>
<dbReference type="Pfam" id="PF08151">
    <property type="entry name" value="FerI"/>
    <property type="match status" value="1"/>
</dbReference>
<evidence type="ECO:0000256" key="1">
    <source>
        <dbReference type="ARBA" id="ARBA00004167"/>
    </source>
</evidence>
<dbReference type="CDD" id="cd04017">
    <property type="entry name" value="C2D_Ferlin"/>
    <property type="match status" value="2"/>
</dbReference>
<dbReference type="PANTHER" id="PTHR12546">
    <property type="entry name" value="FER-1-LIKE"/>
    <property type="match status" value="1"/>
</dbReference>
<protein>
    <submittedName>
        <fullName evidence="11">Otoferlin</fullName>
    </submittedName>
</protein>
<dbReference type="Proteomes" id="UP000085678">
    <property type="component" value="Unplaced"/>
</dbReference>
<name>A0A1S3KE78_LINAN</name>
<dbReference type="InParanoid" id="A0A1S3KE78"/>
<keyword evidence="3" id="KW-0479">Metal-binding</keyword>
<dbReference type="SUPFAM" id="SSF49562">
    <property type="entry name" value="C2 domain (Calcium/lipid-binding domain, CaLB)"/>
    <property type="match status" value="9"/>
</dbReference>
<feature type="transmembrane region" description="Helical" evidence="8">
    <location>
        <begin position="2433"/>
        <end position="2453"/>
    </location>
</feature>
<dbReference type="InterPro" id="IPR037726">
    <property type="entry name" value="C2A_Ferlin"/>
</dbReference>
<dbReference type="InterPro" id="IPR055072">
    <property type="entry name" value="Ferlin_DSRM"/>
</dbReference>
<comment type="subcellular location">
    <subcellularLocation>
        <location evidence="1">Membrane</location>
        <topology evidence="1">Single-pass membrane protein</topology>
    </subcellularLocation>
</comment>
<keyword evidence="7 8" id="KW-0472">Membrane</keyword>
<evidence type="ECO:0000259" key="9">
    <source>
        <dbReference type="PROSITE" id="PS50004"/>
    </source>
</evidence>
<evidence type="ECO:0000256" key="2">
    <source>
        <dbReference type="ARBA" id="ARBA00022692"/>
    </source>
</evidence>
<evidence type="ECO:0000256" key="5">
    <source>
        <dbReference type="ARBA" id="ARBA00022837"/>
    </source>
</evidence>
<dbReference type="CDD" id="cd04018">
    <property type="entry name" value="C2C_Ferlin"/>
    <property type="match status" value="1"/>
</dbReference>
<keyword evidence="10" id="KW-1185">Reference proteome</keyword>
<dbReference type="GO" id="GO:0007009">
    <property type="term" value="P:plasma membrane organization"/>
    <property type="evidence" value="ECO:0007669"/>
    <property type="project" value="TreeGrafter"/>
</dbReference>
<dbReference type="RefSeq" id="XP_013420551.1">
    <property type="nucleotide sequence ID" value="XM_013565097.1"/>
</dbReference>
<dbReference type="Pfam" id="PF22901">
    <property type="entry name" value="dsrm_Ferlin"/>
    <property type="match status" value="1"/>
</dbReference>
<keyword evidence="4" id="KW-0677">Repeat</keyword>
<feature type="domain" description="C2" evidence="9">
    <location>
        <begin position="391"/>
        <end position="527"/>
    </location>
</feature>
<evidence type="ECO:0000256" key="3">
    <source>
        <dbReference type="ARBA" id="ARBA00022723"/>
    </source>
</evidence>
<evidence type="ECO:0000313" key="11">
    <source>
        <dbReference type="RefSeq" id="XP_013420551.1"/>
    </source>
</evidence>
<keyword evidence="6 8" id="KW-1133">Transmembrane helix</keyword>
<dbReference type="FunFam" id="2.60.40.150:FF:000034">
    <property type="entry name" value="otoferlin isoform X2"/>
    <property type="match status" value="1"/>
</dbReference>